<evidence type="ECO:0000256" key="7">
    <source>
        <dbReference type="SAM" id="Phobius"/>
    </source>
</evidence>
<dbReference type="PANTHER" id="PTHR30572:SF4">
    <property type="entry name" value="ABC TRANSPORTER PERMEASE YTRF"/>
    <property type="match status" value="1"/>
</dbReference>
<evidence type="ECO:0000313" key="9">
    <source>
        <dbReference type="EMBL" id="CRY78189.1"/>
    </source>
</evidence>
<feature type="transmembrane region" description="Helical" evidence="7">
    <location>
        <begin position="706"/>
        <end position="728"/>
    </location>
</feature>
<dbReference type="PANTHER" id="PTHR30572">
    <property type="entry name" value="MEMBRANE COMPONENT OF TRANSPORTER-RELATED"/>
    <property type="match status" value="1"/>
</dbReference>
<organism evidence="9 10">
    <name type="scientific">Nocardia farcinica</name>
    <dbReference type="NCBI Taxonomy" id="37329"/>
    <lineage>
        <taxon>Bacteria</taxon>
        <taxon>Bacillati</taxon>
        <taxon>Actinomycetota</taxon>
        <taxon>Actinomycetes</taxon>
        <taxon>Mycobacteriales</taxon>
        <taxon>Nocardiaceae</taxon>
        <taxon>Nocardia</taxon>
    </lineage>
</organism>
<dbReference type="GO" id="GO:0022857">
    <property type="term" value="F:transmembrane transporter activity"/>
    <property type="evidence" value="ECO:0007669"/>
    <property type="project" value="TreeGrafter"/>
</dbReference>
<feature type="domain" description="ABC3 transporter permease C-terminal" evidence="8">
    <location>
        <begin position="709"/>
        <end position="824"/>
    </location>
</feature>
<reference evidence="10" key="1">
    <citation type="submission" date="2015-03" db="EMBL/GenBank/DDBJ databases">
        <authorList>
            <consortium name="Pathogen Informatics"/>
        </authorList>
    </citation>
    <scope>NUCLEOTIDE SEQUENCE [LARGE SCALE GENOMIC DNA]</scope>
    <source>
        <strain evidence="10">NCTC11134</strain>
    </source>
</reference>
<dbReference type="GO" id="GO:0005886">
    <property type="term" value="C:plasma membrane"/>
    <property type="evidence" value="ECO:0007669"/>
    <property type="project" value="UniProtKB-SubCell"/>
</dbReference>
<feature type="transmembrane region" description="Helical" evidence="7">
    <location>
        <begin position="797"/>
        <end position="817"/>
    </location>
</feature>
<evidence type="ECO:0000313" key="10">
    <source>
        <dbReference type="Proteomes" id="UP000057820"/>
    </source>
</evidence>
<dbReference type="Pfam" id="PF02687">
    <property type="entry name" value="FtsX"/>
    <property type="match status" value="2"/>
</dbReference>
<feature type="transmembrane region" description="Helical" evidence="7">
    <location>
        <begin position="345"/>
        <end position="366"/>
    </location>
</feature>
<evidence type="ECO:0000256" key="2">
    <source>
        <dbReference type="ARBA" id="ARBA00022475"/>
    </source>
</evidence>
<dbReference type="KEGG" id="nfr:ERS450000_02799"/>
<keyword evidence="2" id="KW-1003">Cell membrane</keyword>
<comment type="subcellular location">
    <subcellularLocation>
        <location evidence="1">Cell membrane</location>
        <topology evidence="1">Multi-pass membrane protein</topology>
    </subcellularLocation>
</comment>
<sequence length="831" mass="85091">MRTLIDRWRLFSLRESAVHRGRTLASVAVMTVSAAFLVAVFGIFGSLTGSVHRLVDGLAGAATLEVSGITDSGFPATVRAETAAVPGVAAAVPMVRSVVPTSAGQTLVLGTDAGATALASVLQPAVESQLGALVSVPDGVLAGPGLGLATGERLRIGDRSVTVAGVLTGGELGRLNEGHYVLTSLAVAQRALGRADRLDSVLIVTEPGADESAVRAGVEQVVAGRAVVAEPTLRAVRTGNGLRILQYMTLMGAALAFIVAAFLIYTAMSMAIAQRRHTLSMLRAIGGRRRTLAADLLAEAAVIGLLGGAAGAVPGILYGRTAIDALPVALVQSVEARTAYSLPLYAIPLALAASVITGVAAAAVAAHQVYKVSPVEALAPVGVSVADRVPGWMRLAAATVAVGAIAIAVTLVGLRLGELVWSGLALSLFFGAGLFACWAVTGALVDAAAVVARRCGAAGELAAATLRRAPRRVWATMMTVFIAVAVTVTITGANRDMLTAVRDSIGEVDRVDLWVAARPADQMPTDPTLPPDTASRVAALPGIERVVEGQLAYATLGTERIILYGLAPGSVSPLYADLDPRAQAEIVAGRGIALSRDLARTLGVAQGDSLTVRTPTGERRLPVVAVVSYFSALTGNAAIGLEQMRAWFDRPGATVLQIDAAPGVHPAVLAQAVRSVVPPDGHVFTGAESLAGVDSAIRQGAAVSNAVWMIVVLIAAVALLNTLGLSVLERRRELGVLRAMGSTRRMVLGTVLAEAIGIGVVGGGLGLGFGALSQFFFDRITPDIMNLEVAYRPGPMVLGFALGAIGLSLLGSLPPAVRAARLNIIEAIGTE</sequence>
<keyword evidence="9" id="KW-0378">Hydrolase</keyword>
<dbReference type="RefSeq" id="WP_060592849.1">
    <property type="nucleotide sequence ID" value="NZ_CP031418.1"/>
</dbReference>
<dbReference type="InterPro" id="IPR050250">
    <property type="entry name" value="Macrolide_Exporter_MacB"/>
</dbReference>
<evidence type="ECO:0000256" key="1">
    <source>
        <dbReference type="ARBA" id="ARBA00004651"/>
    </source>
</evidence>
<evidence type="ECO:0000259" key="8">
    <source>
        <dbReference type="Pfam" id="PF02687"/>
    </source>
</evidence>
<evidence type="ECO:0000256" key="4">
    <source>
        <dbReference type="ARBA" id="ARBA00022989"/>
    </source>
</evidence>
<feature type="transmembrane region" description="Helical" evidence="7">
    <location>
        <begin position="21"/>
        <end position="44"/>
    </location>
</feature>
<dbReference type="InterPro" id="IPR003838">
    <property type="entry name" value="ABC3_permease_C"/>
</dbReference>
<dbReference type="GO" id="GO:0016787">
    <property type="term" value="F:hydrolase activity"/>
    <property type="evidence" value="ECO:0007669"/>
    <property type="project" value="UniProtKB-KW"/>
</dbReference>
<dbReference type="GO" id="GO:0005524">
    <property type="term" value="F:ATP binding"/>
    <property type="evidence" value="ECO:0007669"/>
    <property type="project" value="UniProtKB-KW"/>
</dbReference>
<gene>
    <name evidence="9" type="primary">macB_1</name>
    <name evidence="9" type="ORF">ERS450000_02799</name>
</gene>
<feature type="transmembrane region" description="Helical" evidence="7">
    <location>
        <begin position="292"/>
        <end position="317"/>
    </location>
</feature>
<feature type="domain" description="ABC3 transporter permease C-terminal" evidence="8">
    <location>
        <begin position="252"/>
        <end position="367"/>
    </location>
</feature>
<dbReference type="AlphaFoldDB" id="A0A0H5NT20"/>
<dbReference type="EMBL" id="LN868938">
    <property type="protein sequence ID" value="CRY78189.1"/>
    <property type="molecule type" value="Genomic_DNA"/>
</dbReference>
<name>A0A0H5NT20_NOCFR</name>
<dbReference type="Proteomes" id="UP000057820">
    <property type="component" value="Chromosome 1"/>
</dbReference>
<protein>
    <submittedName>
        <fullName evidence="9">Macrolide export ATP-binding/permease protein MacB</fullName>
        <ecNumber evidence="9">3.6.3.-</ecNumber>
    </submittedName>
</protein>
<evidence type="ECO:0000256" key="5">
    <source>
        <dbReference type="ARBA" id="ARBA00023136"/>
    </source>
</evidence>
<proteinExistence type="inferred from homology"/>
<keyword evidence="9" id="KW-0547">Nucleotide-binding</keyword>
<feature type="transmembrane region" description="Helical" evidence="7">
    <location>
        <begin position="428"/>
        <end position="452"/>
    </location>
</feature>
<evidence type="ECO:0000256" key="3">
    <source>
        <dbReference type="ARBA" id="ARBA00022692"/>
    </source>
</evidence>
<feature type="transmembrane region" description="Helical" evidence="7">
    <location>
        <begin position="247"/>
        <end position="272"/>
    </location>
</feature>
<feature type="transmembrane region" description="Helical" evidence="7">
    <location>
        <begin position="473"/>
        <end position="493"/>
    </location>
</feature>
<comment type="similarity">
    <text evidence="6">Belongs to the ABC-4 integral membrane protein family.</text>
</comment>
<accession>A0A0H5NT20</accession>
<keyword evidence="3 7" id="KW-0812">Transmembrane</keyword>
<evidence type="ECO:0000256" key="6">
    <source>
        <dbReference type="ARBA" id="ARBA00038076"/>
    </source>
</evidence>
<keyword evidence="9" id="KW-0067">ATP-binding</keyword>
<keyword evidence="4 7" id="KW-1133">Transmembrane helix</keyword>
<feature type="transmembrane region" description="Helical" evidence="7">
    <location>
        <begin position="395"/>
        <end position="416"/>
    </location>
</feature>
<keyword evidence="5 7" id="KW-0472">Membrane</keyword>
<dbReference type="EC" id="3.6.3.-" evidence="9"/>
<feature type="transmembrane region" description="Helical" evidence="7">
    <location>
        <begin position="748"/>
        <end position="777"/>
    </location>
</feature>